<dbReference type="InterPro" id="IPR018356">
    <property type="entry name" value="Tscrpt_reg_HTH_DeoR_CS"/>
</dbReference>
<evidence type="ECO:0000313" key="8">
    <source>
        <dbReference type="Proteomes" id="UP000218979"/>
    </source>
</evidence>
<keyword evidence="1" id="KW-0805">Transcription regulation</keyword>
<dbReference type="PROSITE" id="PS00894">
    <property type="entry name" value="HTH_DEOR_1"/>
    <property type="match status" value="1"/>
</dbReference>
<feature type="domain" description="HTH deoR-type" evidence="4">
    <location>
        <begin position="3"/>
        <end position="58"/>
    </location>
</feature>
<accession>A0A1K2HJC1</accession>
<dbReference type="PANTHER" id="PTHR30363:SF56">
    <property type="entry name" value="TRANSCRIPTIONAL REGULATOR, DEOR FAMILY"/>
    <property type="match status" value="1"/>
</dbReference>
<dbReference type="Gene3D" id="3.40.50.1360">
    <property type="match status" value="1"/>
</dbReference>
<evidence type="ECO:0000313" key="7">
    <source>
        <dbReference type="Proteomes" id="UP000185655"/>
    </source>
</evidence>
<dbReference type="SMART" id="SM01134">
    <property type="entry name" value="DeoRC"/>
    <property type="match status" value="1"/>
</dbReference>
<dbReference type="InterPro" id="IPR014036">
    <property type="entry name" value="DeoR-like_C"/>
</dbReference>
<evidence type="ECO:0000256" key="2">
    <source>
        <dbReference type="ARBA" id="ARBA00023125"/>
    </source>
</evidence>
<dbReference type="Proteomes" id="UP000218979">
    <property type="component" value="Unassembled WGS sequence"/>
</dbReference>
<reference evidence="6 7" key="2">
    <citation type="submission" date="2016-11" db="EMBL/GenBank/DDBJ databases">
        <authorList>
            <person name="Jaros S."/>
            <person name="Januszkiewicz K."/>
            <person name="Wedrychowicz H."/>
        </authorList>
    </citation>
    <scope>NUCLEOTIDE SEQUENCE [LARGE SCALE GENOMIC DNA]</scope>
    <source>
        <strain evidence="6 7">DSM 22330</strain>
    </source>
</reference>
<dbReference type="InterPro" id="IPR001034">
    <property type="entry name" value="DeoR_HTH"/>
</dbReference>
<dbReference type="PANTHER" id="PTHR30363">
    <property type="entry name" value="HTH-TYPE TRANSCRIPTIONAL REGULATOR SRLR-RELATED"/>
    <property type="match status" value="1"/>
</dbReference>
<dbReference type="SMART" id="SM00420">
    <property type="entry name" value="HTH_DEOR"/>
    <property type="match status" value="1"/>
</dbReference>
<dbReference type="SUPFAM" id="SSF46785">
    <property type="entry name" value="Winged helix' DNA-binding domain"/>
    <property type="match status" value="1"/>
</dbReference>
<dbReference type="Pfam" id="PF00455">
    <property type="entry name" value="DeoRC"/>
    <property type="match status" value="1"/>
</dbReference>
<dbReference type="PRINTS" id="PR00037">
    <property type="entry name" value="HTHLACR"/>
</dbReference>
<dbReference type="Proteomes" id="UP000185655">
    <property type="component" value="Unassembled WGS sequence"/>
</dbReference>
<name>A0A1K2HJC1_9LACT</name>
<keyword evidence="8" id="KW-1185">Reference proteome</keyword>
<proteinExistence type="predicted"/>
<dbReference type="GO" id="GO:0003700">
    <property type="term" value="F:DNA-binding transcription factor activity"/>
    <property type="evidence" value="ECO:0007669"/>
    <property type="project" value="InterPro"/>
</dbReference>
<keyword evidence="3" id="KW-0804">Transcription</keyword>
<organism evidence="6 7">
    <name type="scientific">Pseudolactococcus chungangensis CAU 28 = DSM 22330</name>
    <dbReference type="NCBI Taxonomy" id="1122154"/>
    <lineage>
        <taxon>Bacteria</taxon>
        <taxon>Bacillati</taxon>
        <taxon>Bacillota</taxon>
        <taxon>Bacilli</taxon>
        <taxon>Lactobacillales</taxon>
        <taxon>Streptococcaceae</taxon>
        <taxon>Pseudolactococcus</taxon>
    </lineage>
</organism>
<evidence type="ECO:0000256" key="1">
    <source>
        <dbReference type="ARBA" id="ARBA00023015"/>
    </source>
</evidence>
<evidence type="ECO:0000256" key="3">
    <source>
        <dbReference type="ARBA" id="ARBA00023163"/>
    </source>
</evidence>
<reference evidence="5 8" key="1">
    <citation type="submission" date="2014-12" db="EMBL/GenBank/DDBJ databases">
        <title>Draft genome sequences of 10 type strains of Lactococcus.</title>
        <authorList>
            <person name="Sun Z."/>
            <person name="Zhong Z."/>
            <person name="Liu W."/>
            <person name="Zhang W."/>
            <person name="Zhang H."/>
        </authorList>
    </citation>
    <scope>NUCLEOTIDE SEQUENCE [LARGE SCALE GENOMIC DNA]</scope>
    <source>
        <strain evidence="5 8">DSM 22330</strain>
    </source>
</reference>
<dbReference type="Gene3D" id="1.10.10.10">
    <property type="entry name" value="Winged helix-like DNA-binding domain superfamily/Winged helix DNA-binding domain"/>
    <property type="match status" value="1"/>
</dbReference>
<sequence>MKTSERRKLILDLLDQSEMVKTQELMKTFDTSESTIRRDLTVLAENGKIVRVHGGAIGVDLYNYGLTVEKRQIEYIEEKQKIAKTASAFVKDRELIFLDASTTVGEMIPFLAGKKIKAVTNSPIHAQRCYEYGIPVYVIGGELRQATDAVIGAVANQQVSEFFFNRAFMGTNGINAEFGYSTPDPEEALMKRIVMRHAIKSYVLADESKFNRVAFTKVSDLEEALIITTTLADEDREKFSRQTTLVEV</sequence>
<dbReference type="Pfam" id="PF08220">
    <property type="entry name" value="HTH_DeoR"/>
    <property type="match status" value="1"/>
</dbReference>
<dbReference type="AlphaFoldDB" id="A0A1K2HJC1"/>
<evidence type="ECO:0000259" key="4">
    <source>
        <dbReference type="PROSITE" id="PS51000"/>
    </source>
</evidence>
<protein>
    <submittedName>
        <fullName evidence="5">Fructose repressor</fullName>
    </submittedName>
    <submittedName>
        <fullName evidence="6">Transcriptional regulator, DeoR family</fullName>
    </submittedName>
</protein>
<dbReference type="InterPro" id="IPR036388">
    <property type="entry name" value="WH-like_DNA-bd_sf"/>
</dbReference>
<dbReference type="RefSeq" id="WP_072353665.1">
    <property type="nucleotide sequence ID" value="NZ_FPKS01000017.1"/>
</dbReference>
<dbReference type="EMBL" id="FPKS01000017">
    <property type="protein sequence ID" value="SFZ76617.1"/>
    <property type="molecule type" value="Genomic_DNA"/>
</dbReference>
<dbReference type="GO" id="GO:0003677">
    <property type="term" value="F:DNA binding"/>
    <property type="evidence" value="ECO:0007669"/>
    <property type="project" value="UniProtKB-KW"/>
</dbReference>
<dbReference type="InterPro" id="IPR050313">
    <property type="entry name" value="Carb_Metab_HTH_regulators"/>
</dbReference>
<evidence type="ECO:0000313" key="6">
    <source>
        <dbReference type="EMBL" id="SFZ76617.1"/>
    </source>
</evidence>
<evidence type="ECO:0000313" key="5">
    <source>
        <dbReference type="EMBL" id="PCS00495.1"/>
    </source>
</evidence>
<dbReference type="InterPro" id="IPR036390">
    <property type="entry name" value="WH_DNA-bd_sf"/>
</dbReference>
<dbReference type="SUPFAM" id="SSF100950">
    <property type="entry name" value="NagB/RpiA/CoA transferase-like"/>
    <property type="match status" value="1"/>
</dbReference>
<dbReference type="InterPro" id="IPR037171">
    <property type="entry name" value="NagB/RpiA_transferase-like"/>
</dbReference>
<gene>
    <name evidence="5" type="ORF">RR45_GL001220</name>
    <name evidence="6" type="ORF">SAMN02746068_02007</name>
</gene>
<dbReference type="STRING" id="1122154.SAMN02746068_02007"/>
<dbReference type="EMBL" id="JXJT01000028">
    <property type="protein sequence ID" value="PCS00495.1"/>
    <property type="molecule type" value="Genomic_DNA"/>
</dbReference>
<keyword evidence="2" id="KW-0238">DNA-binding</keyword>
<dbReference type="PROSITE" id="PS51000">
    <property type="entry name" value="HTH_DEOR_2"/>
    <property type="match status" value="1"/>
</dbReference>